<feature type="transmembrane region" description="Helical" evidence="1">
    <location>
        <begin position="78"/>
        <end position="96"/>
    </location>
</feature>
<sequence>MLQGIAQFSMRGRWQAAGVIALLSVAALMLPPFSYLASGVIALCTLRMGPKEGIKVVLATTVIFSLIAGLLLNNFYLSGLFLISSWLPILGASWILGYTRSLAMSLLATTALSIVVVLGFYLVIPDPSLWWQQVIAPFAESLTQQPNWQFDQTQTQAIVLNLSSMMTGLMAAGLSLNIMLGLLIGRSWQAKLYNPGGFADEFQQLRLGKSIAILTLIMMVVTALPLGDGMSILRACLPVLLVVFTLQGLSVVHAIVRQQKRQSFWLVAVYVLLLVMMPQMAVLLTIIGVLEQWFNFRRLNIVSDE</sequence>
<organism evidence="2">
    <name type="scientific">marine sediment metagenome</name>
    <dbReference type="NCBI Taxonomy" id="412755"/>
    <lineage>
        <taxon>unclassified sequences</taxon>
        <taxon>metagenomes</taxon>
        <taxon>ecological metagenomes</taxon>
    </lineage>
</organism>
<keyword evidence="1" id="KW-1133">Transmembrane helix</keyword>
<dbReference type="EMBL" id="LAZR01000769">
    <property type="protein sequence ID" value="KKN58265.1"/>
    <property type="molecule type" value="Genomic_DNA"/>
</dbReference>
<protein>
    <recommendedName>
        <fullName evidence="3">DUF2232 domain-containing protein</fullName>
    </recommendedName>
</protein>
<dbReference type="Pfam" id="PF09991">
    <property type="entry name" value="DUF2232"/>
    <property type="match status" value="1"/>
</dbReference>
<keyword evidence="1" id="KW-0472">Membrane</keyword>
<name>A0A0F9RP34_9ZZZZ</name>
<reference evidence="2" key="1">
    <citation type="journal article" date="2015" name="Nature">
        <title>Complex archaea that bridge the gap between prokaryotes and eukaryotes.</title>
        <authorList>
            <person name="Spang A."/>
            <person name="Saw J.H."/>
            <person name="Jorgensen S.L."/>
            <person name="Zaremba-Niedzwiedzka K."/>
            <person name="Martijn J."/>
            <person name="Lind A.E."/>
            <person name="van Eijk R."/>
            <person name="Schleper C."/>
            <person name="Guy L."/>
            <person name="Ettema T.J."/>
        </authorList>
    </citation>
    <scope>NUCLEOTIDE SEQUENCE</scope>
</reference>
<feature type="transmembrane region" description="Helical" evidence="1">
    <location>
        <begin position="103"/>
        <end position="124"/>
    </location>
</feature>
<feature type="transmembrane region" description="Helical" evidence="1">
    <location>
        <begin position="53"/>
        <end position="72"/>
    </location>
</feature>
<evidence type="ECO:0000313" key="2">
    <source>
        <dbReference type="EMBL" id="KKN58265.1"/>
    </source>
</evidence>
<feature type="transmembrane region" description="Helical" evidence="1">
    <location>
        <begin position="232"/>
        <end position="252"/>
    </location>
</feature>
<feature type="transmembrane region" description="Helical" evidence="1">
    <location>
        <begin position="20"/>
        <end position="46"/>
    </location>
</feature>
<proteinExistence type="predicted"/>
<gene>
    <name evidence="2" type="ORF">LCGC14_0554060</name>
</gene>
<feature type="transmembrane region" description="Helical" evidence="1">
    <location>
        <begin position="264"/>
        <end position="290"/>
    </location>
</feature>
<feature type="transmembrane region" description="Helical" evidence="1">
    <location>
        <begin position="165"/>
        <end position="185"/>
    </location>
</feature>
<accession>A0A0F9RP34</accession>
<evidence type="ECO:0000256" key="1">
    <source>
        <dbReference type="SAM" id="Phobius"/>
    </source>
</evidence>
<evidence type="ECO:0008006" key="3">
    <source>
        <dbReference type="Google" id="ProtNLM"/>
    </source>
</evidence>
<keyword evidence="1" id="KW-0812">Transmembrane</keyword>
<dbReference type="AlphaFoldDB" id="A0A0F9RP34"/>
<comment type="caution">
    <text evidence="2">The sequence shown here is derived from an EMBL/GenBank/DDBJ whole genome shotgun (WGS) entry which is preliminary data.</text>
</comment>
<feature type="transmembrane region" description="Helical" evidence="1">
    <location>
        <begin position="206"/>
        <end position="226"/>
    </location>
</feature>
<dbReference type="InterPro" id="IPR018710">
    <property type="entry name" value="DUF2232"/>
</dbReference>